<dbReference type="CDD" id="cd08492">
    <property type="entry name" value="PBP2_NikA_DppA_OppA_like_15"/>
    <property type="match status" value="1"/>
</dbReference>
<keyword evidence="3" id="KW-0813">Transport</keyword>
<keyword evidence="8" id="KW-1185">Reference proteome</keyword>
<reference evidence="7 8" key="1">
    <citation type="submission" date="2021-03" db="EMBL/GenBank/DDBJ databases">
        <title>Sequencing the genomes of 1000 actinobacteria strains.</title>
        <authorList>
            <person name="Klenk H.-P."/>
        </authorList>
    </citation>
    <scope>NUCLEOTIDE SEQUENCE [LARGE SCALE GENOMIC DNA]</scope>
    <source>
        <strain evidence="7 8">DSM 15797</strain>
    </source>
</reference>
<evidence type="ECO:0000256" key="2">
    <source>
        <dbReference type="ARBA" id="ARBA00005695"/>
    </source>
</evidence>
<dbReference type="Gene3D" id="3.10.105.10">
    <property type="entry name" value="Dipeptide-binding Protein, Domain 3"/>
    <property type="match status" value="1"/>
</dbReference>
<evidence type="ECO:0000256" key="1">
    <source>
        <dbReference type="ARBA" id="ARBA00004196"/>
    </source>
</evidence>
<dbReference type="Gene3D" id="3.40.190.10">
    <property type="entry name" value="Periplasmic binding protein-like II"/>
    <property type="match status" value="1"/>
</dbReference>
<dbReference type="Gene3D" id="3.90.76.10">
    <property type="entry name" value="Dipeptide-binding Protein, Domain 1"/>
    <property type="match status" value="1"/>
</dbReference>
<dbReference type="Proteomes" id="UP001296993">
    <property type="component" value="Unassembled WGS sequence"/>
</dbReference>
<evidence type="ECO:0000256" key="4">
    <source>
        <dbReference type="ARBA" id="ARBA00022729"/>
    </source>
</evidence>
<dbReference type="PIRSF" id="PIRSF002741">
    <property type="entry name" value="MppA"/>
    <property type="match status" value="1"/>
</dbReference>
<dbReference type="PANTHER" id="PTHR30290:SF10">
    <property type="entry name" value="PERIPLASMIC OLIGOPEPTIDE-BINDING PROTEIN-RELATED"/>
    <property type="match status" value="1"/>
</dbReference>
<comment type="caution">
    <text evidence="7">The sequence shown here is derived from an EMBL/GenBank/DDBJ whole genome shotgun (WGS) entry which is preliminary data.</text>
</comment>
<dbReference type="PROSITE" id="PS51257">
    <property type="entry name" value="PROKAR_LIPOPROTEIN"/>
    <property type="match status" value="1"/>
</dbReference>
<sequence length="567" mass="60595">MTHARTLAPRVLTTSAMVAAALVLAGCTSTPAPAPGAGNDAGTPVTGGTLVYASGDAEPSCLDPHVGGNYPQALVSSQYLETLYTKDAKGELVPWLATGSTVSDDGLTRTVKIREGIKFTDGTALDAAAVKANFEHLRDPKTASSTGYLALGKIKTMKAVDASTLELKLSTPDNALLESFSMPWVAIESPTALKRSQEENCAAPVGTGPFKVESWKKQDSVNLVRNADYVQPTDSPSHAGAAYLDGITWRFIPEAATRYAALQAGEVNIIDNAQPDTIAAAAKNEAIKHLDAPRPGASNRIELNSSKAPFDDVRVREAFIHAVNVNAGVDSLFFGTAKRSYSPLSSVEPLGFSEESLFAYDPAKAGQLLDAAGYTQRDAEGYRTKDGKRLSLVFPVSTSQSIPAEQSLFQQLQATAKESGIEVKINLLDLSSWYGELFQHKYNLVSAPYTKVGPSVLSILFHSDSTIPAPSGYFANLSQVKNPELDKLLETAGSTKDEAERKDLYAKAQKLVLEGYYLLPLYDQQNHFLYSAKTQGVGTTTYSAKTQGVGTTTAVASPTFFDTWLGK</sequence>
<feature type="chain" id="PRO_5046621755" evidence="5">
    <location>
        <begin position="35"/>
        <end position="567"/>
    </location>
</feature>
<gene>
    <name evidence="7" type="ORF">JOF47_003188</name>
</gene>
<comment type="similarity">
    <text evidence="2">Belongs to the bacterial solute-binding protein 5 family.</text>
</comment>
<organism evidence="7 8">
    <name type="scientific">Paeniglutamicibacter kerguelensis</name>
    <dbReference type="NCBI Taxonomy" id="254788"/>
    <lineage>
        <taxon>Bacteria</taxon>
        <taxon>Bacillati</taxon>
        <taxon>Actinomycetota</taxon>
        <taxon>Actinomycetes</taxon>
        <taxon>Micrococcales</taxon>
        <taxon>Micrococcaceae</taxon>
        <taxon>Paeniglutamicibacter</taxon>
    </lineage>
</organism>
<evidence type="ECO:0000256" key="3">
    <source>
        <dbReference type="ARBA" id="ARBA00022448"/>
    </source>
</evidence>
<dbReference type="InterPro" id="IPR039424">
    <property type="entry name" value="SBP_5"/>
</dbReference>
<dbReference type="PANTHER" id="PTHR30290">
    <property type="entry name" value="PERIPLASMIC BINDING COMPONENT OF ABC TRANSPORTER"/>
    <property type="match status" value="1"/>
</dbReference>
<dbReference type="Pfam" id="PF00496">
    <property type="entry name" value="SBP_bac_5"/>
    <property type="match status" value="1"/>
</dbReference>
<feature type="signal peptide" evidence="5">
    <location>
        <begin position="1"/>
        <end position="34"/>
    </location>
</feature>
<protein>
    <submittedName>
        <fullName evidence="7">Peptide/nickel transport system substrate-binding protein</fullName>
    </submittedName>
</protein>
<feature type="domain" description="Solute-binding protein family 5" evidence="6">
    <location>
        <begin position="91"/>
        <end position="450"/>
    </location>
</feature>
<name>A0ABS4XGU8_9MICC</name>
<comment type="subcellular location">
    <subcellularLocation>
        <location evidence="1">Cell envelope</location>
    </subcellularLocation>
</comment>
<keyword evidence="4 5" id="KW-0732">Signal</keyword>
<dbReference type="InterPro" id="IPR030678">
    <property type="entry name" value="Peptide/Ni-bd"/>
</dbReference>
<dbReference type="InterPro" id="IPR000914">
    <property type="entry name" value="SBP_5_dom"/>
</dbReference>
<dbReference type="SUPFAM" id="SSF53850">
    <property type="entry name" value="Periplasmic binding protein-like II"/>
    <property type="match status" value="1"/>
</dbReference>
<dbReference type="RefSeq" id="WP_210000090.1">
    <property type="nucleotide sequence ID" value="NZ_BAAAJY010000001.1"/>
</dbReference>
<proteinExistence type="inferred from homology"/>
<evidence type="ECO:0000259" key="6">
    <source>
        <dbReference type="Pfam" id="PF00496"/>
    </source>
</evidence>
<accession>A0ABS4XGU8</accession>
<evidence type="ECO:0000313" key="8">
    <source>
        <dbReference type="Proteomes" id="UP001296993"/>
    </source>
</evidence>
<evidence type="ECO:0000256" key="5">
    <source>
        <dbReference type="SAM" id="SignalP"/>
    </source>
</evidence>
<dbReference type="EMBL" id="JAGIOF010000001">
    <property type="protein sequence ID" value="MBP2387677.1"/>
    <property type="molecule type" value="Genomic_DNA"/>
</dbReference>
<evidence type="ECO:0000313" key="7">
    <source>
        <dbReference type="EMBL" id="MBP2387677.1"/>
    </source>
</evidence>